<gene>
    <name evidence="1" type="ORF">QNH46_09095</name>
</gene>
<organism evidence="1 2">
    <name type="scientific">Paenibacillus woosongensis</name>
    <dbReference type="NCBI Taxonomy" id="307580"/>
    <lineage>
        <taxon>Bacteria</taxon>
        <taxon>Bacillati</taxon>
        <taxon>Bacillota</taxon>
        <taxon>Bacilli</taxon>
        <taxon>Bacillales</taxon>
        <taxon>Paenibacillaceae</taxon>
        <taxon>Paenibacillus</taxon>
    </lineage>
</organism>
<dbReference type="EMBL" id="CP126084">
    <property type="protein sequence ID" value="WHX50782.1"/>
    <property type="molecule type" value="Genomic_DNA"/>
</dbReference>
<dbReference type="Pfam" id="PF08889">
    <property type="entry name" value="WbqC"/>
    <property type="match status" value="1"/>
</dbReference>
<accession>A0AA95IA15</accession>
<name>A0AA95IA15_9BACL</name>
<dbReference type="RefSeq" id="WP_283927814.1">
    <property type="nucleotide sequence ID" value="NZ_CP126084.1"/>
</dbReference>
<proteinExistence type="predicted"/>
<evidence type="ECO:0000313" key="1">
    <source>
        <dbReference type="EMBL" id="WHX50782.1"/>
    </source>
</evidence>
<dbReference type="AlphaFoldDB" id="A0AA95IA15"/>
<reference evidence="1" key="1">
    <citation type="submission" date="2023-05" db="EMBL/GenBank/DDBJ databases">
        <title>Comparative genomics of Bacillaceae isolates and their secondary metabolite potential.</title>
        <authorList>
            <person name="Song L."/>
            <person name="Nielsen L.J."/>
            <person name="Mohite O."/>
            <person name="Xu X."/>
            <person name="Weber T."/>
            <person name="Kovacs A.T."/>
        </authorList>
    </citation>
    <scope>NUCLEOTIDE SEQUENCE</scope>
    <source>
        <strain evidence="1">B2_4</strain>
    </source>
</reference>
<sequence length="260" mass="30345">MDIICSSWNMGKSMKSDITVCIHQPNFLPWIGFIHKVFLSDVFVILDDVMFSKQDYQNRNTILTANGPLQLSVPVKSNPERRYINNIEISYQTNWRKKHLESIYYSYKKASYFQPFYERLEHIYDSDFVRLYDLNVAIIKCILDYLKINTKIVLSSNLGSATGKTMRLVDICEKLGASNYIYGGTADYMDRTLFYQKQINLISQNFNHPTYSQMHSISFVSCLSIVDWIFQHPAEHIVSYLESERGKLSIDNQKYSSLVQ</sequence>
<evidence type="ECO:0000313" key="2">
    <source>
        <dbReference type="Proteomes" id="UP001177943"/>
    </source>
</evidence>
<dbReference type="KEGG" id="pwn:QNH46_09095"/>
<protein>
    <submittedName>
        <fullName evidence="1">WbqC family protein</fullName>
    </submittedName>
</protein>
<dbReference type="Proteomes" id="UP001177943">
    <property type="component" value="Chromosome"/>
</dbReference>
<dbReference type="InterPro" id="IPR014985">
    <property type="entry name" value="WbqC"/>
</dbReference>